<name>A0A0D0AZN9_9AGAR</name>
<reference evidence="1 2" key="1">
    <citation type="submission" date="2014-04" db="EMBL/GenBank/DDBJ databases">
        <title>Evolutionary Origins and Diversification of the Mycorrhizal Mutualists.</title>
        <authorList>
            <consortium name="DOE Joint Genome Institute"/>
            <consortium name="Mycorrhizal Genomics Consortium"/>
            <person name="Kohler A."/>
            <person name="Kuo A."/>
            <person name="Nagy L.G."/>
            <person name="Floudas D."/>
            <person name="Copeland A."/>
            <person name="Barry K.W."/>
            <person name="Cichocki N."/>
            <person name="Veneault-Fourrey C."/>
            <person name="LaButti K."/>
            <person name="Lindquist E.A."/>
            <person name="Lipzen A."/>
            <person name="Lundell T."/>
            <person name="Morin E."/>
            <person name="Murat C."/>
            <person name="Riley R."/>
            <person name="Ohm R."/>
            <person name="Sun H."/>
            <person name="Tunlid A."/>
            <person name="Henrissat B."/>
            <person name="Grigoriev I.V."/>
            <person name="Hibbett D.S."/>
            <person name="Martin F."/>
        </authorList>
    </citation>
    <scope>NUCLEOTIDE SEQUENCE [LARGE SCALE GENOMIC DNA]</scope>
    <source>
        <strain evidence="1 2">FD-317 M1</strain>
    </source>
</reference>
<evidence type="ECO:0000313" key="1">
    <source>
        <dbReference type="EMBL" id="KIK56205.1"/>
    </source>
</evidence>
<keyword evidence="2" id="KW-1185">Reference proteome</keyword>
<dbReference type="Proteomes" id="UP000053593">
    <property type="component" value="Unassembled WGS sequence"/>
</dbReference>
<dbReference type="EMBL" id="KN834800">
    <property type="protein sequence ID" value="KIK56205.1"/>
    <property type="molecule type" value="Genomic_DNA"/>
</dbReference>
<protein>
    <submittedName>
        <fullName evidence="1">Uncharacterized protein</fullName>
    </submittedName>
</protein>
<gene>
    <name evidence="1" type="ORF">GYMLUDRAFT_1016986</name>
</gene>
<dbReference type="OrthoDB" id="10573810at2759"/>
<evidence type="ECO:0000313" key="2">
    <source>
        <dbReference type="Proteomes" id="UP000053593"/>
    </source>
</evidence>
<dbReference type="HOGENOM" id="CLU_1165945_0_0_1"/>
<sequence length="238" mass="27601">MILHDQQLLPPWPLDSSELWQIEYAFSILNVARYTAWHHSPATQELELAAENLAETSQKLCQYSKRYPFLPRYLLPGYRKFSEQCTRLIECQRRFAEAHSYNQYEWTNTHLGRDENNATPSQWTLRAQLASQSIECYRNRPPLERDGYLIAFSPDAPSVTVTRLTSFQLKSMHHRSSTDDTWIPQLPEHAEFFCRRSYHEGHAPSHLSLYFSSPLFSSTLPPPPYSASNLPLYTASGC</sequence>
<accession>A0A0D0AZN9</accession>
<dbReference type="AlphaFoldDB" id="A0A0D0AZN9"/>
<proteinExistence type="predicted"/>
<organism evidence="1 2">
    <name type="scientific">Collybiopsis luxurians FD-317 M1</name>
    <dbReference type="NCBI Taxonomy" id="944289"/>
    <lineage>
        <taxon>Eukaryota</taxon>
        <taxon>Fungi</taxon>
        <taxon>Dikarya</taxon>
        <taxon>Basidiomycota</taxon>
        <taxon>Agaricomycotina</taxon>
        <taxon>Agaricomycetes</taxon>
        <taxon>Agaricomycetidae</taxon>
        <taxon>Agaricales</taxon>
        <taxon>Marasmiineae</taxon>
        <taxon>Omphalotaceae</taxon>
        <taxon>Collybiopsis</taxon>
        <taxon>Collybiopsis luxurians</taxon>
    </lineage>
</organism>